<gene>
    <name evidence="4" type="primary">LOC130469891</name>
</gene>
<accession>A0ABM3RID9</accession>
<dbReference type="PANTHER" id="PTHR48258:SF5">
    <property type="match status" value="1"/>
</dbReference>
<dbReference type="PANTHER" id="PTHR48258">
    <property type="entry name" value="DUF4218 DOMAIN-CONTAINING PROTEIN-RELATED"/>
    <property type="match status" value="1"/>
</dbReference>
<evidence type="ECO:0000313" key="4">
    <source>
        <dbReference type="RefSeq" id="XP_056695386.1"/>
    </source>
</evidence>
<reference evidence="4" key="2">
    <citation type="submission" date="2025-08" db="UniProtKB">
        <authorList>
            <consortium name="RefSeq"/>
        </authorList>
    </citation>
    <scope>IDENTIFICATION</scope>
    <source>
        <tissue evidence="4">Leaf</tissue>
    </source>
</reference>
<keyword evidence="3" id="KW-1185">Reference proteome</keyword>
<dbReference type="Pfam" id="PF13952">
    <property type="entry name" value="DUF4216"/>
    <property type="match status" value="1"/>
</dbReference>
<dbReference type="Pfam" id="PF02992">
    <property type="entry name" value="Transposase_21"/>
    <property type="match status" value="1"/>
</dbReference>
<protein>
    <recommendedName>
        <fullName evidence="5">DUF4218 domain-containing protein</fullName>
    </recommendedName>
</protein>
<sequence>MDRKKENSVLRHPADTEAWKSFDRKYPDYALEPRNVRLGLASDGFNPFGEKRSTYSTWPVILAAYNLPPWLYMKKEYLMLSMIIPAPKAPGNDINTYLQPLIDDLKELWEDTWCKRYNNSGKCCYLGGRMFLDLDHKYRYDEKSFEKYTKEFRPALIPPSGSEVLERLKIIVFTLGKTTKDEISGVRKMCDNIINTILNVPKKSKDKLKAPCTLEEIGTDFVKYLENVKFPDGYASNISRCVMKRKLLPLAMRESVNEKVSSVLIELCDIFRALCAKNLVVIELEKLQKRMVVTLCNMEKIFPPTFFTIMVHLVVHLSDEAKIGGPIHNRLMYPIEREHVAHIKRFTRRTRSTPIVLDRMHNEEFSDWLKTFVNDPNNQSDVRITDDVRSLAFGPMPIARRFHAFNMNNGYKFRTKEYERNKKTQNSGVMVVEKTQSYASSRDTRPIMGDVTYYGVLTDIIELNYYNTFNIVLFRCNWVDVNHASGMKKDKLNFTLVNLSSSIDSGERLSDEPFVFASQVQQVIYVQDRTQSDWFIPEPIRPRDTFDMGDDSVEQDLSMENEFQASSSEQKNIEIDIDDFTWMLSDVQGINVIVA</sequence>
<feature type="domain" description="DUF4218" evidence="2">
    <location>
        <begin position="274"/>
        <end position="349"/>
    </location>
</feature>
<dbReference type="GeneID" id="130469891"/>
<evidence type="ECO:0000313" key="3">
    <source>
        <dbReference type="Proteomes" id="UP000813463"/>
    </source>
</evidence>
<evidence type="ECO:0000259" key="2">
    <source>
        <dbReference type="Pfam" id="PF13960"/>
    </source>
</evidence>
<dbReference type="InterPro" id="IPR025312">
    <property type="entry name" value="DUF4216"/>
</dbReference>
<dbReference type="Proteomes" id="UP000813463">
    <property type="component" value="Chromosome 3"/>
</dbReference>
<feature type="domain" description="DUF4216" evidence="1">
    <location>
        <begin position="461"/>
        <end position="536"/>
    </location>
</feature>
<evidence type="ECO:0000259" key="1">
    <source>
        <dbReference type="Pfam" id="PF13952"/>
    </source>
</evidence>
<name>A0ABM3RID9_SPIOL</name>
<evidence type="ECO:0008006" key="5">
    <source>
        <dbReference type="Google" id="ProtNLM"/>
    </source>
</evidence>
<reference evidence="3" key="1">
    <citation type="journal article" date="2021" name="Nat. Commun.">
        <title>Genomic analyses provide insights into spinach domestication and the genetic basis of agronomic traits.</title>
        <authorList>
            <person name="Cai X."/>
            <person name="Sun X."/>
            <person name="Xu C."/>
            <person name="Sun H."/>
            <person name="Wang X."/>
            <person name="Ge C."/>
            <person name="Zhang Z."/>
            <person name="Wang Q."/>
            <person name="Fei Z."/>
            <person name="Jiao C."/>
            <person name="Wang Q."/>
        </authorList>
    </citation>
    <scope>NUCLEOTIDE SEQUENCE [LARGE SCALE GENOMIC DNA]</scope>
    <source>
        <strain evidence="3">cv. Varoflay</strain>
    </source>
</reference>
<dbReference type="Pfam" id="PF13960">
    <property type="entry name" value="DUF4218"/>
    <property type="match status" value="1"/>
</dbReference>
<dbReference type="InterPro" id="IPR025452">
    <property type="entry name" value="DUF4218"/>
</dbReference>
<proteinExistence type="predicted"/>
<dbReference type="RefSeq" id="XP_056695386.1">
    <property type="nucleotide sequence ID" value="XM_056839408.1"/>
</dbReference>
<organism evidence="3 4">
    <name type="scientific">Spinacia oleracea</name>
    <name type="common">Spinach</name>
    <dbReference type="NCBI Taxonomy" id="3562"/>
    <lineage>
        <taxon>Eukaryota</taxon>
        <taxon>Viridiplantae</taxon>
        <taxon>Streptophyta</taxon>
        <taxon>Embryophyta</taxon>
        <taxon>Tracheophyta</taxon>
        <taxon>Spermatophyta</taxon>
        <taxon>Magnoliopsida</taxon>
        <taxon>eudicotyledons</taxon>
        <taxon>Gunneridae</taxon>
        <taxon>Pentapetalae</taxon>
        <taxon>Caryophyllales</taxon>
        <taxon>Chenopodiaceae</taxon>
        <taxon>Chenopodioideae</taxon>
        <taxon>Anserineae</taxon>
        <taxon>Spinacia</taxon>
    </lineage>
</organism>
<dbReference type="InterPro" id="IPR004242">
    <property type="entry name" value="Transposase_21"/>
</dbReference>